<feature type="compositionally biased region" description="Low complexity" evidence="1">
    <location>
        <begin position="193"/>
        <end position="211"/>
    </location>
</feature>
<dbReference type="AlphaFoldDB" id="A0ABC8TMG7"/>
<dbReference type="Gene3D" id="3.10.20.90">
    <property type="entry name" value="Phosphatidylinositol 3-kinase Catalytic Subunit, Chain A, domain 1"/>
    <property type="match status" value="1"/>
</dbReference>
<reference evidence="3 4" key="1">
    <citation type="submission" date="2024-02" db="EMBL/GenBank/DDBJ databases">
        <authorList>
            <person name="Vignale AGUSTIN F."/>
            <person name="Sosa J E."/>
            <person name="Modenutti C."/>
        </authorList>
    </citation>
    <scope>NUCLEOTIDE SEQUENCE [LARGE SCALE GENOMIC DNA]</scope>
</reference>
<evidence type="ECO:0000259" key="2">
    <source>
        <dbReference type="Pfam" id="PF18036"/>
    </source>
</evidence>
<dbReference type="Proteomes" id="UP001642360">
    <property type="component" value="Unassembled WGS sequence"/>
</dbReference>
<evidence type="ECO:0000313" key="3">
    <source>
        <dbReference type="EMBL" id="CAK9170388.1"/>
    </source>
</evidence>
<sequence>MQVLERDLEADFSPRVSYGRNESFSYAVPFSPLLLIESISRKSFSYNKLSQEPLKLTILKLDGSFFDIEVAKTARVAELKLAVETAFNYLPRKGPGKVSWSHVWGQFCLCYDGQKLLTDRDYIRAYGIKDGDQTGLRNNAAQAQDVRPVGTFLAHWDELQFVRHVSINYNMVKTRLQKQGPAFEEPRIPSVESMSSSDMNTSSSGSSSDNSSRLEASNTVYIESDDQESEENDKEYDNHYQDDDEDKGITTHCQYKLAHLLRGWFSYRRMASSETRFEQKSIPSRVTYGFLGSFKNVVRLYSNKYDSQRETWKAV</sequence>
<gene>
    <name evidence="3" type="ORF">ILEXP_LOCUS39870</name>
</gene>
<dbReference type="PANTHER" id="PTHR14942">
    <property type="entry name" value="U11/U12 SMALL NUCLEAR RIBONUCLEOPROTEIN 25 KDA PROTEIN"/>
    <property type="match status" value="1"/>
</dbReference>
<dbReference type="InterPro" id="IPR039690">
    <property type="entry name" value="SNRNP25"/>
</dbReference>
<dbReference type="SUPFAM" id="SSF54236">
    <property type="entry name" value="Ubiquitin-like"/>
    <property type="match status" value="1"/>
</dbReference>
<comment type="caution">
    <text evidence="3">The sequence shown here is derived from an EMBL/GenBank/DDBJ whole genome shotgun (WGS) entry which is preliminary data.</text>
</comment>
<evidence type="ECO:0000256" key="1">
    <source>
        <dbReference type="SAM" id="MobiDB-lite"/>
    </source>
</evidence>
<feature type="compositionally biased region" description="Acidic residues" evidence="1">
    <location>
        <begin position="223"/>
        <end position="234"/>
    </location>
</feature>
<keyword evidence="4" id="KW-1185">Reference proteome</keyword>
<dbReference type="CDD" id="cd17058">
    <property type="entry name" value="Ubl_SNRNP25"/>
    <property type="match status" value="1"/>
</dbReference>
<dbReference type="InterPro" id="IPR029071">
    <property type="entry name" value="Ubiquitin-like_domsf"/>
</dbReference>
<feature type="region of interest" description="Disordered" evidence="1">
    <location>
        <begin position="178"/>
        <end position="247"/>
    </location>
</feature>
<feature type="domain" description="SNRNP25 ubiquitin-like" evidence="2">
    <location>
        <begin position="54"/>
        <end position="133"/>
    </location>
</feature>
<dbReference type="PANTHER" id="PTHR14942:SF9">
    <property type="entry name" value="OS02G0188500 PROTEIN"/>
    <property type="match status" value="1"/>
</dbReference>
<accession>A0ABC8TMG7</accession>
<organism evidence="3 4">
    <name type="scientific">Ilex paraguariensis</name>
    <name type="common">yerba mate</name>
    <dbReference type="NCBI Taxonomy" id="185542"/>
    <lineage>
        <taxon>Eukaryota</taxon>
        <taxon>Viridiplantae</taxon>
        <taxon>Streptophyta</taxon>
        <taxon>Embryophyta</taxon>
        <taxon>Tracheophyta</taxon>
        <taxon>Spermatophyta</taxon>
        <taxon>Magnoliopsida</taxon>
        <taxon>eudicotyledons</taxon>
        <taxon>Gunneridae</taxon>
        <taxon>Pentapetalae</taxon>
        <taxon>asterids</taxon>
        <taxon>campanulids</taxon>
        <taxon>Aquifoliales</taxon>
        <taxon>Aquifoliaceae</taxon>
        <taxon>Ilex</taxon>
    </lineage>
</organism>
<name>A0ABC8TMG7_9AQUA</name>
<dbReference type="EMBL" id="CAUOFW020005491">
    <property type="protein sequence ID" value="CAK9170388.1"/>
    <property type="molecule type" value="Genomic_DNA"/>
</dbReference>
<evidence type="ECO:0000313" key="4">
    <source>
        <dbReference type="Proteomes" id="UP001642360"/>
    </source>
</evidence>
<dbReference type="InterPro" id="IPR040610">
    <property type="entry name" value="SNRNP25_ubiquitin"/>
</dbReference>
<proteinExistence type="predicted"/>
<dbReference type="Pfam" id="PF18036">
    <property type="entry name" value="Ubiquitin_4"/>
    <property type="match status" value="1"/>
</dbReference>
<protein>
    <recommendedName>
        <fullName evidence="2">SNRNP25 ubiquitin-like domain-containing protein</fullName>
    </recommendedName>
</protein>